<keyword evidence="4" id="KW-0274">FAD</keyword>
<dbReference type="EMBL" id="CAJNRD030001119">
    <property type="protein sequence ID" value="CAG5090032.1"/>
    <property type="molecule type" value="Genomic_DNA"/>
</dbReference>
<dbReference type="Pfam" id="PF01134">
    <property type="entry name" value="GIDA"/>
    <property type="match status" value="1"/>
</dbReference>
<evidence type="ECO:0000313" key="6">
    <source>
        <dbReference type="EMBL" id="CAG5090032.1"/>
    </source>
</evidence>
<dbReference type="Gene3D" id="3.50.50.60">
    <property type="entry name" value="FAD/NAD(P)-binding domain"/>
    <property type="match status" value="3"/>
</dbReference>
<dbReference type="InterPro" id="IPR044920">
    <property type="entry name" value="MnmG_C_subdom_sf"/>
</dbReference>
<organism evidence="6 7">
    <name type="scientific">Cotesia congregata</name>
    <name type="common">Parasitoid wasp</name>
    <name type="synonym">Apanteles congregatus</name>
    <dbReference type="NCBI Taxonomy" id="51543"/>
    <lineage>
        <taxon>Eukaryota</taxon>
        <taxon>Metazoa</taxon>
        <taxon>Ecdysozoa</taxon>
        <taxon>Arthropoda</taxon>
        <taxon>Hexapoda</taxon>
        <taxon>Insecta</taxon>
        <taxon>Pterygota</taxon>
        <taxon>Neoptera</taxon>
        <taxon>Endopterygota</taxon>
        <taxon>Hymenoptera</taxon>
        <taxon>Apocrita</taxon>
        <taxon>Ichneumonoidea</taxon>
        <taxon>Braconidae</taxon>
        <taxon>Microgastrinae</taxon>
        <taxon>Cotesia</taxon>
    </lineage>
</organism>
<dbReference type="OrthoDB" id="3329at2759"/>
<proteinExistence type="inferred from homology"/>
<dbReference type="PANTHER" id="PTHR11806">
    <property type="entry name" value="GLUCOSE INHIBITED DIVISION PROTEIN A"/>
    <property type="match status" value="1"/>
</dbReference>
<dbReference type="SUPFAM" id="SSF51905">
    <property type="entry name" value="FAD/NAD(P)-binding domain"/>
    <property type="match status" value="1"/>
</dbReference>
<dbReference type="GO" id="GO:0050660">
    <property type="term" value="F:flavin adenine dinucleotide binding"/>
    <property type="evidence" value="ECO:0007669"/>
    <property type="project" value="InterPro"/>
</dbReference>
<dbReference type="FunFam" id="1.10.150.570:FF:000001">
    <property type="entry name" value="tRNA uridine 5-carboxymethylaminomethyl modification enzyme MnmG"/>
    <property type="match status" value="1"/>
</dbReference>
<dbReference type="PROSITE" id="PS01281">
    <property type="entry name" value="GIDA_2"/>
    <property type="match status" value="1"/>
</dbReference>
<dbReference type="PANTHER" id="PTHR11806:SF0">
    <property type="entry name" value="PROTEIN MTO1 HOMOLOG, MITOCHONDRIAL"/>
    <property type="match status" value="1"/>
</dbReference>
<evidence type="ECO:0000256" key="2">
    <source>
        <dbReference type="ARBA" id="ARBA00007653"/>
    </source>
</evidence>
<dbReference type="InterPro" id="IPR020595">
    <property type="entry name" value="MnmG-rel_CS"/>
</dbReference>
<dbReference type="GO" id="GO:0070899">
    <property type="term" value="P:mitochondrial tRNA wobble uridine modification"/>
    <property type="evidence" value="ECO:0007669"/>
    <property type="project" value="UniProtKB-ARBA"/>
</dbReference>
<dbReference type="InterPro" id="IPR053922">
    <property type="entry name" value="MKRN2OS-like_N"/>
</dbReference>
<evidence type="ECO:0000313" key="7">
    <source>
        <dbReference type="Proteomes" id="UP000786811"/>
    </source>
</evidence>
<evidence type="ECO:0000256" key="4">
    <source>
        <dbReference type="ARBA" id="ARBA00022827"/>
    </source>
</evidence>
<dbReference type="FunFam" id="3.50.50.60:FF:000002">
    <property type="entry name" value="tRNA uridine 5-carboxymethylaminomethyl modification enzyme MnmG"/>
    <property type="match status" value="1"/>
</dbReference>
<dbReference type="Proteomes" id="UP000786811">
    <property type="component" value="Unassembled WGS sequence"/>
</dbReference>
<dbReference type="InterPro" id="IPR053921">
    <property type="entry name" value="MKRN2OS-like_C"/>
</dbReference>
<comment type="caution">
    <text evidence="6">The sequence shown here is derived from an EMBL/GenBank/DDBJ whole genome shotgun (WGS) entry which is preliminary data.</text>
</comment>
<keyword evidence="3" id="KW-0285">Flavoprotein</keyword>
<feature type="domain" description="tRNA uridine 5-carboxymethylaminomethyl modification enzyme C-terminal subdomain" evidence="5">
    <location>
        <begin position="678"/>
        <end position="751"/>
    </location>
</feature>
<dbReference type="Pfam" id="PF13932">
    <property type="entry name" value="SAM_GIDA_C"/>
    <property type="match status" value="1"/>
</dbReference>
<dbReference type="Pfam" id="PF16044">
    <property type="entry name" value="DUF4796_C"/>
    <property type="match status" value="1"/>
</dbReference>
<dbReference type="InterPro" id="IPR047001">
    <property type="entry name" value="MnmG_C_subdom"/>
</dbReference>
<evidence type="ECO:0000259" key="5">
    <source>
        <dbReference type="SMART" id="SM01228"/>
    </source>
</evidence>
<sequence length="764" mass="86345">MDYDILCFKHCNSQSIFCKAIPEKCPICQVELKNLSTEPFVLPYCCTKATNNPASIVLKPSVGTFCNDYTITKDMHIGVVDSQCQLYEYDHRGIIHNNFNDWTDCIVINNLVPESWYSHWDKTLSDIVINPAWSSSNYDSEKFNCYNFIIEFLKLLNYENLKFIDKEHVFNEFFLPKLRYTLKIRKEENKLMMSLRKIIRSPLFITKIERIKIGHRDIQTASSSHENKDDGNKYDVIVIGGGHAGTEACAAAARMGAKTLLVTHKKSTIGEMSCNPSFGGIGKGNLVREVDALDGVCSRICDVSGVHYKILNKQDGTKIFSETVVITTGTFLKGQINIGLEKRPAGRIGDEPSIGLANTLEDLGFRMSRLKTGTPPRLKKSTIDFSKCGIQVPDEIPEPFSFMNERVLINPSDQLPCYITYTNERVAQIIRDNMHCNSHVTEEVTGPRYCPSIESKVLKFKTSGHQIWLEPEGLTSDIIYPGGLSCTLPADKQQELVNCIPGLEKAEIVRPGYGVEYDFIDPRELTYELETRRIRGLFLAGQINGTTGYEEAAAQGIIAGANAAARVLNKPALIVDRTEGYIGVLIDDLTSRGTTEPYRMFTSRAEFRVSLRPDNADLRLTGKGFRTGCVLTERMEKTSKLKERLQESMHLLGSISKTNKEWSELFGIKRVKDNKIEVSYDYCIQEQLIEVEEVRKHEKMLIPLDFNYEKYVKINLSTEDREKLTAMQPQTVAAATRIPGVTPAATLRIVKHLQQIKRNVYNRN</sequence>
<dbReference type="GO" id="GO:0005829">
    <property type="term" value="C:cytosol"/>
    <property type="evidence" value="ECO:0007669"/>
    <property type="project" value="TreeGrafter"/>
</dbReference>
<dbReference type="InterPro" id="IPR040131">
    <property type="entry name" value="MnmG_N"/>
</dbReference>
<dbReference type="Gene3D" id="1.10.150.570">
    <property type="entry name" value="GidA associated domain, C-terminal subdomain"/>
    <property type="match status" value="1"/>
</dbReference>
<dbReference type="PROSITE" id="PS01280">
    <property type="entry name" value="GIDA_1"/>
    <property type="match status" value="1"/>
</dbReference>
<dbReference type="GO" id="GO:0005739">
    <property type="term" value="C:mitochondrion"/>
    <property type="evidence" value="ECO:0007669"/>
    <property type="project" value="GOC"/>
</dbReference>
<dbReference type="InterPro" id="IPR002218">
    <property type="entry name" value="MnmG-rel"/>
</dbReference>
<comment type="similarity">
    <text evidence="2">Belongs to the MnmG family.</text>
</comment>
<keyword evidence="7" id="KW-1185">Reference proteome</keyword>
<protein>
    <submittedName>
        <fullName evidence="6">Mitochondrial (Macaca fascicularis)</fullName>
    </submittedName>
</protein>
<gene>
    <name evidence="6" type="ORF">HICCMSTLAB_LOCUS5465</name>
</gene>
<dbReference type="Pfam" id="PF22795">
    <property type="entry name" value="DUF4796_N"/>
    <property type="match status" value="1"/>
</dbReference>
<dbReference type="AlphaFoldDB" id="A0A8J2HA62"/>
<dbReference type="Pfam" id="PF12831">
    <property type="entry name" value="FAD_oxidored"/>
    <property type="match status" value="1"/>
</dbReference>
<evidence type="ECO:0000256" key="1">
    <source>
        <dbReference type="ARBA" id="ARBA00001974"/>
    </source>
</evidence>
<accession>A0A8J2HA62</accession>
<dbReference type="GO" id="GO:0030488">
    <property type="term" value="P:tRNA methylation"/>
    <property type="evidence" value="ECO:0007669"/>
    <property type="project" value="TreeGrafter"/>
</dbReference>
<reference evidence="6" key="1">
    <citation type="submission" date="2021-04" db="EMBL/GenBank/DDBJ databases">
        <authorList>
            <person name="Chebbi M.A.C M."/>
        </authorList>
    </citation>
    <scope>NUCLEOTIDE SEQUENCE</scope>
</reference>
<dbReference type="InterPro" id="IPR026904">
    <property type="entry name" value="MnmG_C"/>
</dbReference>
<comment type="cofactor">
    <cofactor evidence="1">
        <name>FAD</name>
        <dbReference type="ChEBI" id="CHEBI:57692"/>
    </cofactor>
</comment>
<name>A0A8J2HA62_COTCN</name>
<dbReference type="InterPro" id="IPR036188">
    <property type="entry name" value="FAD/NAD-bd_sf"/>
</dbReference>
<dbReference type="SMART" id="SM01228">
    <property type="entry name" value="GIDA_assoc_3"/>
    <property type="match status" value="1"/>
</dbReference>
<evidence type="ECO:0000256" key="3">
    <source>
        <dbReference type="ARBA" id="ARBA00022630"/>
    </source>
</evidence>